<dbReference type="Pfam" id="PF18426">
    <property type="entry name" value="Tli4_C"/>
    <property type="match status" value="1"/>
</dbReference>
<sequence length="145" mass="15652">TQGDLSNPLKPNIHLEITSGEGIAGVTSPSSLSTKQIQALYDTIVKTIRIRPIGGHDKTSDATPAAPKVPDRLPLGSKVASGRPCPESGLWQCTHPQAMPRQQSFTIGQTMPSVLVPNQRSLWQKLKGTPEELAIDSEWELVQHG</sequence>
<gene>
    <name evidence="3" type="ORF">DFP86_1151</name>
</gene>
<dbReference type="InterPro" id="IPR041290">
    <property type="entry name" value="Tli4_C"/>
</dbReference>
<organism evidence="3 4">
    <name type="scientific">Paludibacterium purpuratum</name>
    <dbReference type="NCBI Taxonomy" id="1144873"/>
    <lineage>
        <taxon>Bacteria</taxon>
        <taxon>Pseudomonadati</taxon>
        <taxon>Pseudomonadota</taxon>
        <taxon>Betaproteobacteria</taxon>
        <taxon>Neisseriales</taxon>
        <taxon>Chromobacteriaceae</taxon>
        <taxon>Paludibacterium</taxon>
    </lineage>
</organism>
<protein>
    <recommendedName>
        <fullName evidence="2">Tle cognate immunity protein 4 C-terminal domain-containing protein</fullName>
    </recommendedName>
</protein>
<dbReference type="RefSeq" id="WP_208108370.1">
    <property type="nucleotide sequence ID" value="NZ_SNZP01000015.1"/>
</dbReference>
<reference evidence="3 4" key="1">
    <citation type="submission" date="2019-03" db="EMBL/GenBank/DDBJ databases">
        <title>Genomic Encyclopedia of Type Strains, Phase III (KMG-III): the genomes of soil and plant-associated and newly described type strains.</title>
        <authorList>
            <person name="Whitman W."/>
        </authorList>
    </citation>
    <scope>NUCLEOTIDE SEQUENCE [LARGE SCALE GENOMIC DNA]</scope>
    <source>
        <strain evidence="3 4">CECT 8976</strain>
    </source>
</reference>
<name>A0A4V3DUH5_9NEIS</name>
<accession>A0A4V3DUH5</accession>
<dbReference type="AlphaFoldDB" id="A0A4V3DUH5"/>
<evidence type="ECO:0000313" key="4">
    <source>
        <dbReference type="Proteomes" id="UP000295611"/>
    </source>
</evidence>
<proteinExistence type="predicted"/>
<dbReference type="Proteomes" id="UP000295611">
    <property type="component" value="Unassembled WGS sequence"/>
</dbReference>
<dbReference type="EMBL" id="SNZP01000015">
    <property type="protein sequence ID" value="TDR72970.1"/>
    <property type="molecule type" value="Genomic_DNA"/>
</dbReference>
<feature type="region of interest" description="Disordered" evidence="1">
    <location>
        <begin position="52"/>
        <end position="88"/>
    </location>
</feature>
<evidence type="ECO:0000256" key="1">
    <source>
        <dbReference type="SAM" id="MobiDB-lite"/>
    </source>
</evidence>
<evidence type="ECO:0000313" key="3">
    <source>
        <dbReference type="EMBL" id="TDR72970.1"/>
    </source>
</evidence>
<comment type="caution">
    <text evidence="3">The sequence shown here is derived from an EMBL/GenBank/DDBJ whole genome shotgun (WGS) entry which is preliminary data.</text>
</comment>
<keyword evidence="4" id="KW-1185">Reference proteome</keyword>
<feature type="domain" description="Tle cognate immunity protein 4 C-terminal" evidence="2">
    <location>
        <begin position="3"/>
        <end position="52"/>
    </location>
</feature>
<evidence type="ECO:0000259" key="2">
    <source>
        <dbReference type="Pfam" id="PF18426"/>
    </source>
</evidence>
<feature type="non-terminal residue" evidence="3">
    <location>
        <position position="1"/>
    </location>
</feature>